<reference evidence="1 2" key="1">
    <citation type="submission" date="2022-01" db="EMBL/GenBank/DDBJ databases">
        <authorList>
            <person name="Xiong W."/>
            <person name="Schranz E."/>
        </authorList>
    </citation>
    <scope>NUCLEOTIDE SEQUENCE [LARGE SCALE GENOMIC DNA]</scope>
</reference>
<gene>
    <name evidence="1" type="ORF">LVIROSA_LOCUS22463</name>
</gene>
<dbReference type="InterPro" id="IPR025322">
    <property type="entry name" value="PADRE_dom"/>
</dbReference>
<sequence length="212" mass="23621">MGNAMGCCYLTGEGSSVKVIYWEGNTRTLTGKRWLAGELMFEFPDSMVCDADCFFIGHPVPALSIDDQLNPGQTYFVLPLDIFSSKTLSASSISAVLSSTPNRTPINFKECPFEYIKGSNGRMLIKVSPEFMTRILTRRGSGDGQESENESGNAVNGFLCSTPELKKQYEQLVGSKDQTWSPKLETISEHNRIRYSPYRLIGLEPKKKEYSA</sequence>
<organism evidence="1 2">
    <name type="scientific">Lactuca virosa</name>
    <dbReference type="NCBI Taxonomy" id="75947"/>
    <lineage>
        <taxon>Eukaryota</taxon>
        <taxon>Viridiplantae</taxon>
        <taxon>Streptophyta</taxon>
        <taxon>Embryophyta</taxon>
        <taxon>Tracheophyta</taxon>
        <taxon>Spermatophyta</taxon>
        <taxon>Magnoliopsida</taxon>
        <taxon>eudicotyledons</taxon>
        <taxon>Gunneridae</taxon>
        <taxon>Pentapetalae</taxon>
        <taxon>asterids</taxon>
        <taxon>campanulids</taxon>
        <taxon>Asterales</taxon>
        <taxon>Asteraceae</taxon>
        <taxon>Cichorioideae</taxon>
        <taxon>Cichorieae</taxon>
        <taxon>Lactucinae</taxon>
        <taxon>Lactuca</taxon>
    </lineage>
</organism>
<dbReference type="Pfam" id="PF14009">
    <property type="entry name" value="PADRE"/>
    <property type="match status" value="1"/>
</dbReference>
<dbReference type="Proteomes" id="UP001157418">
    <property type="component" value="Unassembled WGS sequence"/>
</dbReference>
<dbReference type="AlphaFoldDB" id="A0AAU9NE40"/>
<evidence type="ECO:0000313" key="1">
    <source>
        <dbReference type="EMBL" id="CAH1436070.1"/>
    </source>
</evidence>
<keyword evidence="2" id="KW-1185">Reference proteome</keyword>
<proteinExistence type="predicted"/>
<accession>A0AAU9NE40</accession>
<evidence type="ECO:0000313" key="2">
    <source>
        <dbReference type="Proteomes" id="UP001157418"/>
    </source>
</evidence>
<name>A0AAU9NE40_9ASTR</name>
<comment type="caution">
    <text evidence="1">The sequence shown here is derived from an EMBL/GenBank/DDBJ whole genome shotgun (WGS) entry which is preliminary data.</text>
</comment>
<evidence type="ECO:0008006" key="3">
    <source>
        <dbReference type="Google" id="ProtNLM"/>
    </source>
</evidence>
<dbReference type="PANTHER" id="PTHR33052">
    <property type="entry name" value="DUF4228 DOMAIN PROTEIN-RELATED"/>
    <property type="match status" value="1"/>
</dbReference>
<protein>
    <recommendedName>
        <fullName evidence="3">DUF4228 domain protein</fullName>
    </recommendedName>
</protein>
<dbReference type="EMBL" id="CAKMRJ010004445">
    <property type="protein sequence ID" value="CAH1436070.1"/>
    <property type="molecule type" value="Genomic_DNA"/>
</dbReference>